<gene>
    <name evidence="3" type="ORF">B6C91_06860</name>
    <name evidence="2" type="ORF">B6D08_03310</name>
</gene>
<evidence type="ECO:0000313" key="4">
    <source>
        <dbReference type="Proteomes" id="UP000194800"/>
    </source>
</evidence>
<evidence type="ECO:0000256" key="1">
    <source>
        <dbReference type="SAM" id="SignalP"/>
    </source>
</evidence>
<dbReference type="EMBL" id="NART01000024">
    <property type="protein sequence ID" value="OTQ10088.1"/>
    <property type="molecule type" value="Genomic_DNA"/>
</dbReference>
<evidence type="ECO:0000313" key="5">
    <source>
        <dbReference type="Proteomes" id="UP000194977"/>
    </source>
</evidence>
<keyword evidence="4" id="KW-1185">Reference proteome</keyword>
<dbReference type="EMBL" id="NARP01000006">
    <property type="protein sequence ID" value="OTQ00871.1"/>
    <property type="molecule type" value="Genomic_DNA"/>
</dbReference>
<comment type="caution">
    <text evidence="2">The sequence shown here is derived from an EMBL/GenBank/DDBJ whole genome shotgun (WGS) entry which is preliminary data.</text>
</comment>
<name>A0A242NK70_9GAMM</name>
<dbReference type="AlphaFoldDB" id="A0A242NK70"/>
<keyword evidence="1" id="KW-0732">Signal</keyword>
<sequence>MKKFFLIVGVMLWSTYSFAKAPDCASFPMNTTATWMQNEGILAMGDIDSSKTKINLLASEKKINTNKMIKKKFIYTNIYNFVFYDDDGKSYQVITKIDTVESPKNRFDCSYGGYSEFYFVSKEGGF</sequence>
<feature type="chain" id="PRO_5012467338" evidence="1">
    <location>
        <begin position="20"/>
        <end position="126"/>
    </location>
</feature>
<feature type="signal peptide" evidence="1">
    <location>
        <begin position="1"/>
        <end position="19"/>
    </location>
</feature>
<dbReference type="Proteomes" id="UP000194977">
    <property type="component" value="Unassembled WGS sequence"/>
</dbReference>
<dbReference type="Proteomes" id="UP000194800">
    <property type="component" value="Unassembled WGS sequence"/>
</dbReference>
<protein>
    <submittedName>
        <fullName evidence="2">Uncharacterized protein</fullName>
    </submittedName>
</protein>
<accession>A0A242NK70</accession>
<dbReference type="RefSeq" id="WP_084389863.1">
    <property type="nucleotide sequence ID" value="NZ_CAMLAF010000002.1"/>
</dbReference>
<evidence type="ECO:0000313" key="2">
    <source>
        <dbReference type="EMBL" id="OTQ00871.1"/>
    </source>
</evidence>
<proteinExistence type="predicted"/>
<organism evidence="2 5">
    <name type="scientific">Gilliamella apicola</name>
    <dbReference type="NCBI Taxonomy" id="1196095"/>
    <lineage>
        <taxon>Bacteria</taxon>
        <taxon>Pseudomonadati</taxon>
        <taxon>Pseudomonadota</taxon>
        <taxon>Gammaproteobacteria</taxon>
        <taxon>Orbales</taxon>
        <taxon>Orbaceae</taxon>
        <taxon>Gilliamella</taxon>
    </lineage>
</organism>
<evidence type="ECO:0000313" key="3">
    <source>
        <dbReference type="EMBL" id="OTQ10088.1"/>
    </source>
</evidence>
<reference evidence="4 5" key="1">
    <citation type="submission" date="2017-03" db="EMBL/GenBank/DDBJ databases">
        <title>Comparative genomics of honeybee gut symbionts reveal geographically distinct and subgroup specific antibiotic resistance.</title>
        <authorList>
            <person name="Ludvigsen J."/>
            <person name="Porcellato D."/>
            <person name="Labee-Lund T.M."/>
            <person name="Amdam G.V."/>
            <person name="Rudi K."/>
        </authorList>
    </citation>
    <scope>NUCLEOTIDE SEQUENCE [LARGE SCALE GENOMIC DNA]</scope>
    <source>
        <strain evidence="2 5">A-7-12</strain>
        <strain evidence="3 4">A-9-12</strain>
    </source>
</reference>